<feature type="compositionally biased region" description="Polar residues" evidence="1">
    <location>
        <begin position="157"/>
        <end position="169"/>
    </location>
</feature>
<feature type="compositionally biased region" description="Basic and acidic residues" evidence="1">
    <location>
        <begin position="495"/>
        <end position="504"/>
    </location>
</feature>
<accession>A0AAJ5Z132</accession>
<dbReference type="AlphaFoldDB" id="A0AAJ5Z132"/>
<feature type="compositionally biased region" description="Basic and acidic residues" evidence="1">
    <location>
        <begin position="582"/>
        <end position="593"/>
    </location>
</feature>
<reference evidence="3 4" key="1">
    <citation type="submission" date="2023-03" db="EMBL/GenBank/DDBJ databases">
        <title>Mating type loci evolution in Malassezia.</title>
        <authorList>
            <person name="Coelho M.A."/>
        </authorList>
    </citation>
    <scope>NUCLEOTIDE SEQUENCE [LARGE SCALE GENOMIC DNA]</scope>
    <source>
        <strain evidence="3 4">CBS 13387</strain>
    </source>
</reference>
<dbReference type="GO" id="GO:0007264">
    <property type="term" value="P:small GTPase-mediated signal transduction"/>
    <property type="evidence" value="ECO:0007669"/>
    <property type="project" value="InterPro"/>
</dbReference>
<dbReference type="PANTHER" id="PTHR12783">
    <property type="entry name" value="RALA BINDING PROTEIN 1 RALBP1"/>
    <property type="match status" value="1"/>
</dbReference>
<dbReference type="GO" id="GO:0031267">
    <property type="term" value="F:small GTPase binding"/>
    <property type="evidence" value="ECO:0007669"/>
    <property type="project" value="InterPro"/>
</dbReference>
<feature type="compositionally biased region" description="Low complexity" evidence="1">
    <location>
        <begin position="19"/>
        <end position="34"/>
    </location>
</feature>
<feature type="compositionally biased region" description="Low complexity" evidence="1">
    <location>
        <begin position="257"/>
        <end position="276"/>
    </location>
</feature>
<name>A0AAJ5Z132_9BASI</name>
<dbReference type="InterPro" id="IPR000198">
    <property type="entry name" value="RhoGAP_dom"/>
</dbReference>
<feature type="domain" description="Rho-GAP" evidence="2">
    <location>
        <begin position="310"/>
        <end position="516"/>
    </location>
</feature>
<dbReference type="GO" id="GO:0005096">
    <property type="term" value="F:GTPase activator activity"/>
    <property type="evidence" value="ECO:0007669"/>
    <property type="project" value="InterPro"/>
</dbReference>
<dbReference type="EMBL" id="CP119921">
    <property type="protein sequence ID" value="WFD16995.1"/>
    <property type="molecule type" value="Genomic_DNA"/>
</dbReference>
<feature type="region of interest" description="Disordered" evidence="1">
    <location>
        <begin position="1"/>
        <end position="134"/>
    </location>
</feature>
<proteinExistence type="predicted"/>
<gene>
    <name evidence="3" type="ORF">MARU1_003042</name>
</gene>
<dbReference type="PANTHER" id="PTHR12783:SF5">
    <property type="entry name" value="RALA-BINDING PROTEIN 1"/>
    <property type="match status" value="1"/>
</dbReference>
<evidence type="ECO:0000313" key="3">
    <source>
        <dbReference type="EMBL" id="WFD16995.1"/>
    </source>
</evidence>
<dbReference type="InterPro" id="IPR008936">
    <property type="entry name" value="Rho_GTPase_activation_prot"/>
</dbReference>
<feature type="region of interest" description="Disordered" evidence="1">
    <location>
        <begin position="495"/>
        <end position="514"/>
    </location>
</feature>
<keyword evidence="4" id="KW-1185">Reference proteome</keyword>
<evidence type="ECO:0000259" key="2">
    <source>
        <dbReference type="PROSITE" id="PS50238"/>
    </source>
</evidence>
<dbReference type="SUPFAM" id="SSF48350">
    <property type="entry name" value="GTPase activation domain, GAP"/>
    <property type="match status" value="1"/>
</dbReference>
<feature type="compositionally biased region" description="Polar residues" evidence="1">
    <location>
        <begin position="43"/>
        <end position="61"/>
    </location>
</feature>
<organism evidence="3 4">
    <name type="scientific">Malassezia arunalokei</name>
    <dbReference type="NCBI Taxonomy" id="1514897"/>
    <lineage>
        <taxon>Eukaryota</taxon>
        <taxon>Fungi</taxon>
        <taxon>Dikarya</taxon>
        <taxon>Basidiomycota</taxon>
        <taxon>Ustilaginomycotina</taxon>
        <taxon>Malasseziomycetes</taxon>
        <taxon>Malasseziales</taxon>
        <taxon>Malasseziaceae</taxon>
        <taxon>Malassezia</taxon>
    </lineage>
</organism>
<feature type="compositionally biased region" description="Basic and acidic residues" evidence="1">
    <location>
        <begin position="562"/>
        <end position="571"/>
    </location>
</feature>
<feature type="region of interest" description="Disordered" evidence="1">
    <location>
        <begin position="257"/>
        <end position="283"/>
    </location>
</feature>
<evidence type="ECO:0000313" key="4">
    <source>
        <dbReference type="Proteomes" id="UP001217582"/>
    </source>
</evidence>
<dbReference type="Proteomes" id="UP001217582">
    <property type="component" value="Chromosome 6"/>
</dbReference>
<dbReference type="PROSITE" id="PS50238">
    <property type="entry name" value="RHOGAP"/>
    <property type="match status" value="1"/>
</dbReference>
<dbReference type="Gene3D" id="1.10.555.10">
    <property type="entry name" value="Rho GTPase activation protein"/>
    <property type="match status" value="1"/>
</dbReference>
<dbReference type="InterPro" id="IPR039767">
    <property type="entry name" value="RALBP1"/>
</dbReference>
<feature type="region of interest" description="Disordered" evidence="1">
    <location>
        <begin position="146"/>
        <end position="175"/>
    </location>
</feature>
<protein>
    <recommendedName>
        <fullName evidence="2">Rho-GAP domain-containing protein</fullName>
    </recommendedName>
</protein>
<dbReference type="SMART" id="SM00324">
    <property type="entry name" value="RhoGAP"/>
    <property type="match status" value="1"/>
</dbReference>
<sequence length="638" mass="69409">MPSLLTRLNRAIGGDGQRSAGAATSSAESSAAGAEPRRPSGASLASPSLVSLQSTQRSFRSLNHKFKSMRFGARDARPSTEGSRSSFMTSRESSDAAAPVETPASPSASSSPRPPAPPLPATKTDELHATPPVMPLSVPWLAEPKRDADEDADALPTNASMTDVSSVPACSSHADTELPTSHSLFGSMRGLRLRAPPAIHRRMPPLDTARHETRRRSLFVPIRGHRSGESSPATRTWIEWRDTLGSPTRATRLRALRSSSVLSSSSSTQSLRTNASLTEEATPSQPALFGMRLRDAAAPLPHDLDQSDRPPLLSREQTRHFVVPRIVTRCIESLEKWGIYEEGLYRVPGRSSHAARLRALWELPGTDLAMAEINPADLDVHAVCSVFKMYLRELPAPIVPHETAAAMDQICAEESNDAVLATRLEPYIQSLPFYEWYLLRDITEHLGVLTLPKNVECTKMTLSNLALVLSPSLQISSTLTMTLVRCRPMLFHERARPTQPDKESPPPLLDKPQPAVDGALVAHAGIGPRAPQPSPVCEEAETKVQAARVDKKEEAPLPAHPSETDRDSLRDDDAEDALFLDPDAHENAEEWHPAELSQESVQTVQEAPARASADITSLPIAQRFSRPRSSLLSDASIL</sequence>
<feature type="compositionally biased region" description="Low complexity" evidence="1">
    <location>
        <begin position="83"/>
        <end position="111"/>
    </location>
</feature>
<dbReference type="CDD" id="cd00159">
    <property type="entry name" value="RhoGAP"/>
    <property type="match status" value="1"/>
</dbReference>
<evidence type="ECO:0000256" key="1">
    <source>
        <dbReference type="SAM" id="MobiDB-lite"/>
    </source>
</evidence>
<feature type="region of interest" description="Disordered" evidence="1">
    <location>
        <begin position="525"/>
        <end position="612"/>
    </location>
</feature>
<dbReference type="Pfam" id="PF00620">
    <property type="entry name" value="RhoGAP"/>
    <property type="match status" value="1"/>
</dbReference>